<reference evidence="6 8" key="3">
    <citation type="submission" date="2019-07" db="EMBL/GenBank/DDBJ databases">
        <title>Whole genome shotgun sequence of Methylobacterium oxalidis NBRC 107715.</title>
        <authorList>
            <person name="Hosoyama A."/>
            <person name="Uohara A."/>
            <person name="Ohji S."/>
            <person name="Ichikawa N."/>
        </authorList>
    </citation>
    <scope>NUCLEOTIDE SEQUENCE [LARGE SCALE GENOMIC DNA]</scope>
    <source>
        <strain evidence="6 8">NBRC 107715</strain>
    </source>
</reference>
<dbReference type="InterPro" id="IPR051417">
    <property type="entry name" value="SDr/BOS_complex"/>
</dbReference>
<evidence type="ECO:0000313" key="6">
    <source>
        <dbReference type="EMBL" id="GEP02077.1"/>
    </source>
</evidence>
<dbReference type="GO" id="GO:0005576">
    <property type="term" value="C:extracellular region"/>
    <property type="evidence" value="ECO:0007669"/>
    <property type="project" value="UniProtKB-SubCell"/>
</dbReference>
<evidence type="ECO:0000259" key="5">
    <source>
        <dbReference type="PROSITE" id="PS50825"/>
    </source>
</evidence>
<dbReference type="Proteomes" id="UP000321960">
    <property type="component" value="Unassembled WGS sequence"/>
</dbReference>
<evidence type="ECO:0000256" key="2">
    <source>
        <dbReference type="ARBA" id="ARBA00022525"/>
    </source>
</evidence>
<gene>
    <name evidence="7" type="ORF">GCM10007888_04030</name>
    <name evidence="6" type="ORF">MOX02_01150</name>
</gene>
<reference evidence="7" key="1">
    <citation type="journal article" date="2014" name="Int. J. Syst. Evol. Microbiol.">
        <title>Complete genome of a new Firmicutes species belonging to the dominant human colonic microbiota ('Ruminococcus bicirculans') reveals two chromosomes and a selective capacity to utilize plant glucans.</title>
        <authorList>
            <consortium name="NISC Comparative Sequencing Program"/>
            <person name="Wegmann U."/>
            <person name="Louis P."/>
            <person name="Goesmann A."/>
            <person name="Henrissat B."/>
            <person name="Duncan S.H."/>
            <person name="Flint H.J."/>
        </authorList>
    </citation>
    <scope>NUCLEOTIDE SEQUENCE</scope>
    <source>
        <strain evidence="7">NBRC 107715</strain>
    </source>
</reference>
<evidence type="ECO:0000313" key="9">
    <source>
        <dbReference type="Proteomes" id="UP001156856"/>
    </source>
</evidence>
<dbReference type="InterPro" id="IPR013783">
    <property type="entry name" value="Ig-like_fold"/>
</dbReference>
<reference evidence="7" key="4">
    <citation type="submission" date="2023-01" db="EMBL/GenBank/DDBJ databases">
        <title>Draft genome sequence of Methylobacterium oxalidis strain NBRC 107715.</title>
        <authorList>
            <person name="Sun Q."/>
            <person name="Mori K."/>
        </authorList>
    </citation>
    <scope>NUCLEOTIDE SEQUENCE</scope>
    <source>
        <strain evidence="7">NBRC 107715</strain>
    </source>
</reference>
<comment type="caution">
    <text evidence="6">The sequence shown here is derived from an EMBL/GenBank/DDBJ whole genome shotgun (WGS) entry which is preliminary data.</text>
</comment>
<organism evidence="6 8">
    <name type="scientific">Methylobacterium oxalidis</name>
    <dbReference type="NCBI Taxonomy" id="944322"/>
    <lineage>
        <taxon>Bacteria</taxon>
        <taxon>Pseudomonadati</taxon>
        <taxon>Pseudomonadota</taxon>
        <taxon>Alphaproteobacteria</taxon>
        <taxon>Hyphomicrobiales</taxon>
        <taxon>Methylobacteriaceae</taxon>
        <taxon>Methylobacterium</taxon>
    </lineage>
</organism>
<evidence type="ECO:0000313" key="8">
    <source>
        <dbReference type="Proteomes" id="UP000321960"/>
    </source>
</evidence>
<evidence type="ECO:0000256" key="4">
    <source>
        <dbReference type="ARBA" id="ARBA00022737"/>
    </source>
</evidence>
<dbReference type="Pfam" id="PF02494">
    <property type="entry name" value="HYR"/>
    <property type="match status" value="3"/>
</dbReference>
<keyword evidence="9" id="KW-1185">Reference proteome</keyword>
<dbReference type="OrthoDB" id="8481600at2"/>
<dbReference type="Pfam" id="PF17210">
    <property type="entry name" value="SdrD_B"/>
    <property type="match status" value="3"/>
</dbReference>
<keyword evidence="4" id="KW-0677">Repeat</keyword>
<keyword evidence="2" id="KW-0964">Secreted</keyword>
<keyword evidence="3" id="KW-0732">Signal</keyword>
<name>A0A512IWI6_9HYPH</name>
<evidence type="ECO:0000256" key="3">
    <source>
        <dbReference type="ARBA" id="ARBA00022729"/>
    </source>
</evidence>
<dbReference type="Proteomes" id="UP001156856">
    <property type="component" value="Unassembled WGS sequence"/>
</dbReference>
<dbReference type="EMBL" id="BSPK01000004">
    <property type="protein sequence ID" value="GLS62022.1"/>
    <property type="molecule type" value="Genomic_DNA"/>
</dbReference>
<protein>
    <recommendedName>
        <fullName evidence="5">HYR domain-containing protein</fullName>
    </recommendedName>
</protein>
<evidence type="ECO:0000256" key="1">
    <source>
        <dbReference type="ARBA" id="ARBA00004613"/>
    </source>
</evidence>
<dbReference type="Gene3D" id="2.60.40.10">
    <property type="entry name" value="Immunoglobulins"/>
    <property type="match status" value="3"/>
</dbReference>
<proteinExistence type="predicted"/>
<reference evidence="9" key="2">
    <citation type="journal article" date="2019" name="Int. J. Syst. Evol. Microbiol.">
        <title>The Global Catalogue of Microorganisms (GCM) 10K type strain sequencing project: providing services to taxonomists for standard genome sequencing and annotation.</title>
        <authorList>
            <consortium name="The Broad Institute Genomics Platform"/>
            <consortium name="The Broad Institute Genome Sequencing Center for Infectious Disease"/>
            <person name="Wu L."/>
            <person name="Ma J."/>
        </authorList>
    </citation>
    <scope>NUCLEOTIDE SEQUENCE [LARGE SCALE GENOMIC DNA]</scope>
    <source>
        <strain evidence="9">NBRC 107715</strain>
    </source>
</reference>
<dbReference type="InterPro" id="IPR033764">
    <property type="entry name" value="Sdr_B"/>
</dbReference>
<dbReference type="PANTHER" id="PTHR23303">
    <property type="entry name" value="CARBOXYPEPTIDASE REGULATORY REGION-CONTAINING"/>
    <property type="match status" value="1"/>
</dbReference>
<evidence type="ECO:0000313" key="7">
    <source>
        <dbReference type="EMBL" id="GLS62022.1"/>
    </source>
</evidence>
<dbReference type="PROSITE" id="PS50825">
    <property type="entry name" value="HYR"/>
    <property type="match status" value="1"/>
</dbReference>
<dbReference type="EMBL" id="BJZU01000002">
    <property type="protein sequence ID" value="GEP02077.1"/>
    <property type="molecule type" value="Genomic_DNA"/>
</dbReference>
<feature type="domain" description="HYR" evidence="5">
    <location>
        <begin position="968"/>
        <end position="1055"/>
    </location>
</feature>
<sequence length="1362" mass="142758">MASNGTITGTVFLDANANNVQDSGDASLATLVIDLLDEQGKVLASVQADANGRYTFGGLAAGTYSVQYHSSGNARGNLGTKLSNGYTRVDKVAVAEGATVNLNEGFYSFNNDIRGLIFNDKNNDGVAQANELANGVTVQLIDAQGNVVLTTQTSAKDQGLPGVNGVWSFYNVKPGTYTVHVVAADGTIVAGSSDKVFTIAAGQDINSVLFTLRDKSTLVSLSGTAFSDANGDGIQQAGEGGLAHVNAVAIDANGYAKQTTVTDADGHYSFDGLAAGSYKVVFGTPQGLKGTGSTSVATGSLAAGQSKDHLDAGFKADTVIDKTGQIPNATTINVIIRGQSNSQYATDYGMNAVLKAQIEKLLGFDGVNQKVNIIASHDQPDGAATQWPGTGMLADWLSPIRGDYRNGWTANAQELGLLSAIGKMSAADKANPTAIVWLHNESDSLNANLTKDMWQSAVRYEAGLVRGMLGQDASTTPYLFVNPIPFPDSGAPWEPVKNQTIRVGMQELMEDKGFNAAYASHQSTDITMNADNWSPQPYTPWAHFNKTDAQTVYARIALSVAEQFKNSARPGSAVAQANGNIDDSGPQVIRAETIPGQSRQLLVTVKHDQADHLLSPSYTASLGVGWVLRSSYDAATPLATGAKAEIVDGTHVRLTFDNDIPAGAQLFYAWGGAQLALNRYGYVDSTGNGNALYDDQGLPIWADPRGVSVTGDITPPDLTLTQTPGAQVEATSGSGAAVIFAAAAKDAIDANPSVTFVEGSKTVSSGATFGLGKHVIDAFAVDAAGNRTMKEFTFTVVDTTALTLTLTAPQAKIDATGPEGAKVSFSGKAADTVDANPNLVFKEGDQVVTSGQSFGLGRHTISATATDASGNTTSQTFSFVVADPKAPTLTLGALPAARTEATSARGAAVTFSATATDLVDPKPVVTFWEGDRKVASGDTFTIGAHTIKVMATDAAGNTNLDSFSFTVTDSTAPTLTFDVVPDRKLAASSAAGAAVVFAAHANDIVDTKPSVAFTEGGKSVSSGQTFSVGDHTISATATDAAGNKTAQSFSFTVAPYVTTPLEKTVKLDFALTQAKVDQSGGHTIVYGPDGVGHDLTYADTFAFTDGTVNERDGNPLVDDLYYYAHNLDVWKAHLDADQHYAQFGWKEGRDPNADFSTNGYLAANPAVKAAGLDPLQHYAQFGWKEGRDPSANFDNERYLAANPDVKAAGLDPLEHYLAFGRAEGRATYAAVGRPADLAKAHGFDAEFYLLSNPDVAKAALAVGGDSYAYALQHFQTYGWHEGRNPNAVFDTNFYLSANPGLKAGSVDPLTDYDTVGWKQGRDPSASFHTNAYLAANPDVKAAGIDPLLHYLEFGMLEGRHLA</sequence>
<accession>A0A512IWI6</accession>
<dbReference type="RefSeq" id="WP_147023749.1">
    <property type="nucleotide sequence ID" value="NZ_BJZU01000002.1"/>
</dbReference>
<comment type="subcellular location">
    <subcellularLocation>
        <location evidence="1">Secreted</location>
    </subcellularLocation>
</comment>
<dbReference type="InterPro" id="IPR003410">
    <property type="entry name" value="HYR_dom"/>
</dbReference>
<dbReference type="SUPFAM" id="SSF117074">
    <property type="entry name" value="Hypothetical protein PA1324"/>
    <property type="match status" value="3"/>
</dbReference>